<dbReference type="AlphaFoldDB" id="A0A7C5U3K9"/>
<sequence length="100" mass="10751">MTVRVNFYSSYLKEAAGTESIHISEEPKTVGELLDLLAAKLGAKFEERVYDSKQKVLKGAVVLLVNGHSVKMLQGMDTPLTSGDNVTIDTVEIVEIVGGG</sequence>
<evidence type="ECO:0000313" key="1">
    <source>
        <dbReference type="EMBL" id="HHR40250.1"/>
    </source>
</evidence>
<comment type="caution">
    <text evidence="1">The sequence shown here is derived from an EMBL/GenBank/DDBJ whole genome shotgun (WGS) entry which is preliminary data.</text>
</comment>
<dbReference type="EMBL" id="DRXS01000019">
    <property type="protein sequence ID" value="HHR40250.1"/>
    <property type="molecule type" value="Genomic_DNA"/>
</dbReference>
<gene>
    <name evidence="1" type="ORF">ENM42_00305</name>
</gene>
<dbReference type="InterPro" id="IPR003749">
    <property type="entry name" value="ThiS/MoaD-like"/>
</dbReference>
<organism evidence="1">
    <name type="scientific">Caldiarchaeum subterraneum</name>
    <dbReference type="NCBI Taxonomy" id="311458"/>
    <lineage>
        <taxon>Archaea</taxon>
        <taxon>Nitrososphaerota</taxon>
        <taxon>Candidatus Caldarchaeales</taxon>
        <taxon>Candidatus Caldarchaeaceae</taxon>
        <taxon>Candidatus Caldarchaeum</taxon>
    </lineage>
</organism>
<dbReference type="PANTHER" id="PTHR38031:SF1">
    <property type="entry name" value="SULFUR CARRIER PROTEIN CYSO"/>
    <property type="match status" value="1"/>
</dbReference>
<dbReference type="Gene3D" id="3.10.20.30">
    <property type="match status" value="1"/>
</dbReference>
<accession>A0A7C5U3K9</accession>
<dbReference type="InterPro" id="IPR012675">
    <property type="entry name" value="Beta-grasp_dom_sf"/>
</dbReference>
<dbReference type="Pfam" id="PF02597">
    <property type="entry name" value="ThiS"/>
    <property type="match status" value="1"/>
</dbReference>
<proteinExistence type="predicted"/>
<reference evidence="1" key="1">
    <citation type="journal article" date="2020" name="mSystems">
        <title>Genome- and Community-Level Interaction Insights into Carbon Utilization and Element Cycling Functions of Hydrothermarchaeota in Hydrothermal Sediment.</title>
        <authorList>
            <person name="Zhou Z."/>
            <person name="Liu Y."/>
            <person name="Xu W."/>
            <person name="Pan J."/>
            <person name="Luo Z.H."/>
            <person name="Li M."/>
        </authorList>
    </citation>
    <scope>NUCLEOTIDE SEQUENCE [LARGE SCALE GENOMIC DNA]</scope>
    <source>
        <strain evidence="1">SpSt-1084</strain>
    </source>
</reference>
<dbReference type="InterPro" id="IPR052045">
    <property type="entry name" value="Sulfur_Carrier/Prot_Modifier"/>
</dbReference>
<dbReference type="PANTHER" id="PTHR38031">
    <property type="entry name" value="SULFUR CARRIER PROTEIN SLR0821-RELATED"/>
    <property type="match status" value="1"/>
</dbReference>
<dbReference type="SUPFAM" id="SSF54285">
    <property type="entry name" value="MoaD/ThiS"/>
    <property type="match status" value="1"/>
</dbReference>
<name>A0A7C5U3K9_CALS0</name>
<protein>
    <submittedName>
        <fullName evidence="1">Molybdopterin synthase sulfur carrier subunit</fullName>
    </submittedName>
</protein>
<dbReference type="InterPro" id="IPR016155">
    <property type="entry name" value="Mopterin_synth/thiamin_S_b"/>
</dbReference>